<dbReference type="EMBL" id="JACAZH010000003">
    <property type="protein sequence ID" value="KAF7373248.1"/>
    <property type="molecule type" value="Genomic_DNA"/>
</dbReference>
<evidence type="ECO:0000313" key="2">
    <source>
        <dbReference type="Proteomes" id="UP000623467"/>
    </source>
</evidence>
<protein>
    <submittedName>
        <fullName evidence="1">Uncharacterized protein</fullName>
    </submittedName>
</protein>
<accession>A0A8H6Z631</accession>
<gene>
    <name evidence="1" type="ORF">MSAN_00533700</name>
</gene>
<name>A0A8H6Z631_9AGAR</name>
<dbReference type="Proteomes" id="UP000623467">
    <property type="component" value="Unassembled WGS sequence"/>
</dbReference>
<dbReference type="AlphaFoldDB" id="A0A8H6Z631"/>
<keyword evidence="2" id="KW-1185">Reference proteome</keyword>
<sequence>MSVNIVLPPLKTWAQGHLSSIIKATTQTAFDSAFDAFVSKNATITVNGKKVSRDEYQKQLQGEEFDEAGADVQFNGAVEVPAESNSIQAGVVGLFYTAVIAENIVVRDAPVERQITSSLNLVIEQDKSLSPPSLPHGIHGFFDGRRVIELNQVILNASKDSSEQ</sequence>
<proteinExistence type="predicted"/>
<organism evidence="1 2">
    <name type="scientific">Mycena sanguinolenta</name>
    <dbReference type="NCBI Taxonomy" id="230812"/>
    <lineage>
        <taxon>Eukaryota</taxon>
        <taxon>Fungi</taxon>
        <taxon>Dikarya</taxon>
        <taxon>Basidiomycota</taxon>
        <taxon>Agaricomycotina</taxon>
        <taxon>Agaricomycetes</taxon>
        <taxon>Agaricomycetidae</taxon>
        <taxon>Agaricales</taxon>
        <taxon>Marasmiineae</taxon>
        <taxon>Mycenaceae</taxon>
        <taxon>Mycena</taxon>
    </lineage>
</organism>
<reference evidence="1" key="1">
    <citation type="submission" date="2020-05" db="EMBL/GenBank/DDBJ databases">
        <title>Mycena genomes resolve the evolution of fungal bioluminescence.</title>
        <authorList>
            <person name="Tsai I.J."/>
        </authorList>
    </citation>
    <scope>NUCLEOTIDE SEQUENCE</scope>
    <source>
        <strain evidence="1">160909Yilan</strain>
    </source>
</reference>
<evidence type="ECO:0000313" key="1">
    <source>
        <dbReference type="EMBL" id="KAF7373248.1"/>
    </source>
</evidence>
<comment type="caution">
    <text evidence="1">The sequence shown here is derived from an EMBL/GenBank/DDBJ whole genome shotgun (WGS) entry which is preliminary data.</text>
</comment>
<dbReference type="OrthoDB" id="3188871at2759"/>